<gene>
    <name evidence="8" type="ORF">B0T21DRAFT_416871</name>
</gene>
<keyword evidence="4" id="KW-0378">Hydrolase</keyword>
<evidence type="ECO:0000256" key="1">
    <source>
        <dbReference type="ARBA" id="ARBA00022603"/>
    </source>
</evidence>
<dbReference type="InterPro" id="IPR029063">
    <property type="entry name" value="SAM-dependent_MTases_sf"/>
</dbReference>
<evidence type="ECO:0000256" key="4">
    <source>
        <dbReference type="ARBA" id="ARBA00022801"/>
    </source>
</evidence>
<evidence type="ECO:0000313" key="8">
    <source>
        <dbReference type="EMBL" id="KAK0702627.1"/>
    </source>
</evidence>
<dbReference type="GO" id="GO:0006281">
    <property type="term" value="P:DNA repair"/>
    <property type="evidence" value="ECO:0007669"/>
    <property type="project" value="TreeGrafter"/>
</dbReference>
<keyword evidence="1" id="KW-0489">Methyltransferase</keyword>
<dbReference type="Gene3D" id="3.40.50.300">
    <property type="entry name" value="P-loop containing nucleotide triphosphate hydrolases"/>
    <property type="match status" value="2"/>
</dbReference>
<keyword evidence="3" id="KW-0547">Nucleotide-binding</keyword>
<evidence type="ECO:0000256" key="5">
    <source>
        <dbReference type="ARBA" id="ARBA00022840"/>
    </source>
</evidence>
<keyword evidence="5" id="KW-0067">ATP-binding</keyword>
<dbReference type="SUPFAM" id="SSF52540">
    <property type="entry name" value="P-loop containing nucleoside triphosphate hydrolases"/>
    <property type="match status" value="2"/>
</dbReference>
<dbReference type="GO" id="GO:0016787">
    <property type="term" value="F:hydrolase activity"/>
    <property type="evidence" value="ECO:0007669"/>
    <property type="project" value="UniProtKB-KW"/>
</dbReference>
<evidence type="ECO:0000256" key="2">
    <source>
        <dbReference type="ARBA" id="ARBA00022679"/>
    </source>
</evidence>
<sequence length="2383" mass="266982">MPPKRKAEDSAAAKSSRSAKRPALSATNTEVAGTRKSKNKDAIILTDHAPLTQVGDMFHDMVSRVAPPLLTEGAITLKVATVCSGTDAPIIALDVLQKAVEMHGHQTPFEVIHLFSCEIEGFKQGFIRRNLPNPTIIFRDVVELAMVAHQTDGKALTAGGSKVAVPQDRIDIFFCGCSCVDYSNLNINKTAKNKVRTELQIGIFSTLDPWLLDKDEKNIGNNKTEKPKKVYPVERDKKFEKALDACLDGMDVATLGESMRTFFSALIFIKEKRPKVIILENVDGAPWDMYIDRIFPLVGYKAAFLRLDSKKYYLPQTRQRGYLIAVDVSSSGGPTLDEAEYIMKAWEDAMKSLERAPSASIASFLQMPDDISTIMARANMETSGSTNNTDWGMSSLRHAAERQLYQLDMDNNPFSHKIMRNLKMIGPKFPPHAWRVWWEKQTCRVVDLMDIIEAAGNRSGIYLPHKTCVIDVSQNVDRCTPFNPKNRMAALKQPLGIIGCITPSGEPVVTDLMRPITGTEVMALQGMPVNEMVISSESQDQLRDLAGNAMTVTVVGAATYAALIAINRHCPRLFESVSGTLAPRYQFYLRSPTLFLQPGIQSPHLYQISEGYNYRPVVHDPDVVHQLVKQMVRVCHCPPPVLSSEEEVNYFACKICHTTLCGQCSGNPTHKLVPSSDEEKAIVSSDAGKVLLKSHLPQVFDLQITPTNLDDIRSARQSPTSLTACEIMTSKSRYFYDSIKVTEVVTITYKASRTIARLVISKDSKAHWYIHLTPGLNLASSQTSPTSLPRTFEPSQPIARGDFHMSAEGVYNVRWFFWIPSRIDFTACLEKYDTTTFATVNRKVCRIFKHTPECGTAGNELFTSVDEEGNPQSDTTFILRQCSRTGSPSEDCPVWASEMRKLDYHELRDTYLQAPPDLKLTTLSAGKATQTVFSPGYWTEIQQYCTNSIWERLEPTEIRWGQTHDITTLSSQGENTINPSQPSPSVLAEISTNVISFPMSAARKHMLVPQGTLGQFTVIPSTKCEDFLHDFAFAANAFRDQHLCDRREAVEHFTDWVSVNRSEHWSRPPPEIHISDIEVRNRRQPTEDPDEAKYFEETLLKLPRAISVAARLQDSQLSFLITLQSQVLASRAYSYLLQAHRTIPNGSIAVKEAETHFMVEIDYAKPRSLSFPAFYPLIGSCNNGNMDGIMYEEADKYRQIVLPRFGTRGVQLRTSQRDAVLWMVLREEKPAPFLEVEIDEEVVAPLSVRVLGKATWPTRFPYSSRGGVAAHEIGYGKTVVTLALIDSRRSFDCDASIQERYQIDECWHEEIEPVYERLKEVGIPLVGDVKKQFFLHLSATLVLVPDHLTEQWSREAEKFLGLKSGREVIVIKSVAQFYGGITEEVLRRAELIIMSTKVLSDSFFERLWGFGWGDCDPPFKYLSGRVRERWYRQALRNLRILTASHLAAPGAADAGVQRDFFGLLAREREALLAKIVPDSRRNDQRCPGGKVPASGEQGVKEEGGGEQAPFARADWCASWLHNCSFARVVWDECSYDHKADNKNIPFFVENLVANAKWLLSGTPKVFDLAEVCKTAKVFGVHLARPEPRIMPGLPAITKGPVLDPASKSEEFHVFSSALKSASLAHERHSRAQVFVRYFFRSNRVADDVGSGVSSVEVVLPVHMTALAAVRYHMAHQEVLDADEDFTAMSAHVREQADYSGENLDDPARSCTLLLGLLANGLVAVSRASTLRGLEQSLRRSQDQMGERAKFLWDKTLWFTRWLFLLAASDKVKKNLESQPGIMTIRSMCDGLQTAASNSDFRQYGGEQVFSRLAGTIVGRPGSTNLTWQREFSGNWVERYHLDKAHFTWLNFFEKENIEIPDNLSRKAAMLLAEDLCCLRRKVGINTPPTKIPSPDEVARLFQPGRTIPNSIDPQMLVDQTILASWTDKELVDFIKAYRDLIPDRPVFVASEHLPFTITGLQVTPTTPKELLVSKAQELNMKAGSLSAVKLHKLLWEHSVGIGDAGAYRDGKPQSGKHGTFKEPESQSKMLEWFKNSVVHLSKTMDDYKASIRDMAFIPKFIQFSEASDKDQLLRARQCDGEHCGKHLPSASQSFIVVSCGHILCSACRHLQTTRVCPARNCSAFIKERPVLPCTLLDDEQKRTKTDHIMELIECIIAKEERVLVFAQYQPFIKALWARIRQIDPSATNLTGRGDMSILLEDFKAGNGGSVMLLDIDDDTSAGSNLTIANHIIFANPYMHNNKDHQSRTVEQAKGRCIRHGQEKTVYVYHFMTTHTDEDRLLREHKDDNPAIKSYFDDDDGGDMNGAVVSNLSLEYPALTQLVESASTVSFPWWLEEKKRYDPNDTPAGAVAKTLASPPLSQDVSQPVSTLTLELWGAQAAGRP</sequence>
<dbReference type="InterPro" id="IPR027417">
    <property type="entry name" value="P-loop_NTPase"/>
</dbReference>
<protein>
    <recommendedName>
        <fullName evidence="7">SNF2 N-terminal domain-containing protein</fullName>
    </recommendedName>
</protein>
<dbReference type="GO" id="GO:0008094">
    <property type="term" value="F:ATP-dependent activity, acting on DNA"/>
    <property type="evidence" value="ECO:0007669"/>
    <property type="project" value="TreeGrafter"/>
</dbReference>
<dbReference type="GO" id="GO:0005524">
    <property type="term" value="F:ATP binding"/>
    <property type="evidence" value="ECO:0007669"/>
    <property type="project" value="UniProtKB-KW"/>
</dbReference>
<dbReference type="Pfam" id="PF00176">
    <property type="entry name" value="SNF2-rel_dom"/>
    <property type="match status" value="1"/>
</dbReference>
<feature type="domain" description="SNF2 N-terminal" evidence="7">
    <location>
        <begin position="1216"/>
        <end position="1369"/>
    </location>
</feature>
<evidence type="ECO:0000313" key="9">
    <source>
        <dbReference type="Proteomes" id="UP001172159"/>
    </source>
</evidence>
<evidence type="ECO:0000259" key="7">
    <source>
        <dbReference type="Pfam" id="PF00176"/>
    </source>
</evidence>
<keyword evidence="9" id="KW-1185">Reference proteome</keyword>
<dbReference type="EMBL" id="JAUKTV010000024">
    <property type="protein sequence ID" value="KAK0702627.1"/>
    <property type="molecule type" value="Genomic_DNA"/>
</dbReference>
<comment type="caution">
    <text evidence="8">The sequence shown here is derived from an EMBL/GenBank/DDBJ whole genome shotgun (WGS) entry which is preliminary data.</text>
</comment>
<accession>A0AA39ZS39</accession>
<reference evidence="8" key="1">
    <citation type="submission" date="2023-06" db="EMBL/GenBank/DDBJ databases">
        <title>Genome-scale phylogeny and comparative genomics of the fungal order Sordariales.</title>
        <authorList>
            <consortium name="Lawrence Berkeley National Laboratory"/>
            <person name="Hensen N."/>
            <person name="Bonometti L."/>
            <person name="Westerberg I."/>
            <person name="Brannstrom I.O."/>
            <person name="Guillou S."/>
            <person name="Cros-Aarteil S."/>
            <person name="Calhoun S."/>
            <person name="Haridas S."/>
            <person name="Kuo A."/>
            <person name="Mondo S."/>
            <person name="Pangilinan J."/>
            <person name="Riley R."/>
            <person name="Labutti K."/>
            <person name="Andreopoulos B."/>
            <person name="Lipzen A."/>
            <person name="Chen C."/>
            <person name="Yanf M."/>
            <person name="Daum C."/>
            <person name="Ng V."/>
            <person name="Clum A."/>
            <person name="Steindorff A."/>
            <person name="Ohm R."/>
            <person name="Martin F."/>
            <person name="Silar P."/>
            <person name="Natvig D."/>
            <person name="Lalanne C."/>
            <person name="Gautier V."/>
            <person name="Ament-Velasquez S.L."/>
            <person name="Kruys A."/>
            <person name="Hutchinson M.I."/>
            <person name="Powell A.J."/>
            <person name="Barry K."/>
            <person name="Miller A.N."/>
            <person name="Grigoriev I.V."/>
            <person name="Debuchy R."/>
            <person name="Gladieux P."/>
            <person name="Thoren M.H."/>
            <person name="Johannesson H."/>
        </authorList>
    </citation>
    <scope>NUCLEOTIDE SEQUENCE</scope>
    <source>
        <strain evidence="8">CBS 540.89</strain>
    </source>
</reference>
<dbReference type="GO" id="GO:0005634">
    <property type="term" value="C:nucleus"/>
    <property type="evidence" value="ECO:0007669"/>
    <property type="project" value="TreeGrafter"/>
</dbReference>
<dbReference type="CDD" id="cd18793">
    <property type="entry name" value="SF2_C_SNF"/>
    <property type="match status" value="1"/>
</dbReference>
<organism evidence="8 9">
    <name type="scientific">Apiosordaria backusii</name>
    <dbReference type="NCBI Taxonomy" id="314023"/>
    <lineage>
        <taxon>Eukaryota</taxon>
        <taxon>Fungi</taxon>
        <taxon>Dikarya</taxon>
        <taxon>Ascomycota</taxon>
        <taxon>Pezizomycotina</taxon>
        <taxon>Sordariomycetes</taxon>
        <taxon>Sordariomycetidae</taxon>
        <taxon>Sordariales</taxon>
        <taxon>Lasiosphaeriaceae</taxon>
        <taxon>Apiosordaria</taxon>
    </lineage>
</organism>
<name>A0AA39ZS39_9PEZI</name>
<dbReference type="Proteomes" id="UP001172159">
    <property type="component" value="Unassembled WGS sequence"/>
</dbReference>
<dbReference type="PANTHER" id="PTHR45626">
    <property type="entry name" value="TRANSCRIPTION TERMINATION FACTOR 2-RELATED"/>
    <property type="match status" value="1"/>
</dbReference>
<feature type="region of interest" description="Disordered" evidence="6">
    <location>
        <begin position="1"/>
        <end position="37"/>
    </location>
</feature>
<evidence type="ECO:0000256" key="3">
    <source>
        <dbReference type="ARBA" id="ARBA00022741"/>
    </source>
</evidence>
<dbReference type="InterPro" id="IPR050628">
    <property type="entry name" value="SNF2_RAD54_helicase_TF"/>
</dbReference>
<dbReference type="InterPro" id="IPR000330">
    <property type="entry name" value="SNF2_N"/>
</dbReference>
<dbReference type="SUPFAM" id="SSF53335">
    <property type="entry name" value="S-adenosyl-L-methionine-dependent methyltransferases"/>
    <property type="match status" value="1"/>
</dbReference>
<evidence type="ECO:0000256" key="6">
    <source>
        <dbReference type="SAM" id="MobiDB-lite"/>
    </source>
</evidence>
<dbReference type="InterPro" id="IPR001525">
    <property type="entry name" value="C5_MeTfrase"/>
</dbReference>
<keyword evidence="2" id="KW-0808">Transferase</keyword>
<feature type="compositionally biased region" description="Basic and acidic residues" evidence="6">
    <location>
        <begin position="1"/>
        <end position="11"/>
    </location>
</feature>
<proteinExistence type="predicted"/>
<dbReference type="PANTHER" id="PTHR45626:SF26">
    <property type="entry name" value="FAMILY HELICASE, PUTATIVE (AFU_ORTHOLOGUE AFUA_2G09120)-RELATED"/>
    <property type="match status" value="1"/>
</dbReference>
<dbReference type="GO" id="GO:0032259">
    <property type="term" value="P:methylation"/>
    <property type="evidence" value="ECO:0007669"/>
    <property type="project" value="UniProtKB-KW"/>
</dbReference>
<feature type="compositionally biased region" description="Low complexity" evidence="6">
    <location>
        <begin position="12"/>
        <end position="26"/>
    </location>
</feature>
<dbReference type="Gene3D" id="3.40.50.150">
    <property type="entry name" value="Vaccinia Virus protein VP39"/>
    <property type="match status" value="1"/>
</dbReference>
<dbReference type="Pfam" id="PF00145">
    <property type="entry name" value="DNA_methylase"/>
    <property type="match status" value="1"/>
</dbReference>
<dbReference type="GO" id="GO:0008168">
    <property type="term" value="F:methyltransferase activity"/>
    <property type="evidence" value="ECO:0007669"/>
    <property type="project" value="UniProtKB-KW"/>
</dbReference>
<dbReference type="InterPro" id="IPR049730">
    <property type="entry name" value="SNF2/RAD54-like_C"/>
</dbReference>
<feature type="region of interest" description="Disordered" evidence="6">
    <location>
        <begin position="1480"/>
        <end position="1504"/>
    </location>
</feature>